<evidence type="ECO:0000256" key="7">
    <source>
        <dbReference type="ARBA" id="ARBA00022927"/>
    </source>
</evidence>
<keyword evidence="14" id="KW-1185">Reference proteome</keyword>
<evidence type="ECO:0000256" key="6">
    <source>
        <dbReference type="ARBA" id="ARBA00022692"/>
    </source>
</evidence>
<dbReference type="SUPFAM" id="SSF74653">
    <property type="entry name" value="TolA/TonB C-terminal domain"/>
    <property type="match status" value="1"/>
</dbReference>
<evidence type="ECO:0000256" key="8">
    <source>
        <dbReference type="ARBA" id="ARBA00022989"/>
    </source>
</evidence>
<dbReference type="GO" id="GO:0031992">
    <property type="term" value="F:energy transducer activity"/>
    <property type="evidence" value="ECO:0007669"/>
    <property type="project" value="TreeGrafter"/>
</dbReference>
<dbReference type="Gene3D" id="3.30.1150.10">
    <property type="match status" value="1"/>
</dbReference>
<keyword evidence="3" id="KW-0813">Transport</keyword>
<sequence length="276" mass="28677">MHLRGYHWGIALFCALLAHFALAALFEPPAPIQLEDPGVRIALGGTGPSGGVTASTALPAGAPTSSATAVPPPTEVIRASEPEAATTVTATTPIQPRQATQPITATEPRPPAPVTPRPPAPQRTEPARTDAAPTASTPRQAAASATPSPSHTEPSNAPATGSAGAASAGGGGTTGADQGGQSQDRYYAELAAWLERHKRYPTHARRLRLEGVVRVRFVIDRTGRLISHRIETSSGHSALDEAASELLRRASPMPAIPPSLGQSRLEIVVPIAYRLR</sequence>
<dbReference type="GO" id="GO:0098797">
    <property type="term" value="C:plasma membrane protein complex"/>
    <property type="evidence" value="ECO:0007669"/>
    <property type="project" value="TreeGrafter"/>
</dbReference>
<evidence type="ECO:0000313" key="13">
    <source>
        <dbReference type="EMBL" id="MBK1646281.1"/>
    </source>
</evidence>
<keyword evidence="7" id="KW-0653">Protein transport</keyword>
<accession>A0A9X1BAX5</accession>
<reference evidence="13 14" key="1">
    <citation type="journal article" date="2020" name="Microorganisms">
        <title>Osmotic Adaptation and Compatible Solute Biosynthesis of Phototrophic Bacteria as Revealed from Genome Analyses.</title>
        <authorList>
            <person name="Imhoff J.F."/>
            <person name="Rahn T."/>
            <person name="Kunzel S."/>
            <person name="Keller A."/>
            <person name="Neulinger S.C."/>
        </authorList>
    </citation>
    <scope>NUCLEOTIDE SEQUENCE [LARGE SCALE GENOMIC DNA]</scope>
    <source>
        <strain evidence="13 14">DSM 21303</strain>
    </source>
</reference>
<evidence type="ECO:0000256" key="3">
    <source>
        <dbReference type="ARBA" id="ARBA00022448"/>
    </source>
</evidence>
<dbReference type="InterPro" id="IPR051045">
    <property type="entry name" value="TonB-dependent_transducer"/>
</dbReference>
<feature type="compositionally biased region" description="Pro residues" evidence="10">
    <location>
        <begin position="108"/>
        <end position="121"/>
    </location>
</feature>
<comment type="subcellular location">
    <subcellularLocation>
        <location evidence="1">Cell inner membrane</location>
        <topology evidence="1">Single-pass membrane protein</topology>
        <orientation evidence="1">Periplasmic side</orientation>
    </subcellularLocation>
</comment>
<evidence type="ECO:0000259" key="12">
    <source>
        <dbReference type="PROSITE" id="PS52015"/>
    </source>
</evidence>
<evidence type="ECO:0000313" key="14">
    <source>
        <dbReference type="Proteomes" id="UP001138802"/>
    </source>
</evidence>
<dbReference type="InterPro" id="IPR006260">
    <property type="entry name" value="TonB/TolA_C"/>
</dbReference>
<organism evidence="13 14">
    <name type="scientific">Thiocapsa imhoffii</name>
    <dbReference type="NCBI Taxonomy" id="382777"/>
    <lineage>
        <taxon>Bacteria</taxon>
        <taxon>Pseudomonadati</taxon>
        <taxon>Pseudomonadota</taxon>
        <taxon>Gammaproteobacteria</taxon>
        <taxon>Chromatiales</taxon>
        <taxon>Chromatiaceae</taxon>
        <taxon>Thiocapsa</taxon>
    </lineage>
</organism>
<evidence type="ECO:0000256" key="9">
    <source>
        <dbReference type="ARBA" id="ARBA00023136"/>
    </source>
</evidence>
<evidence type="ECO:0000256" key="1">
    <source>
        <dbReference type="ARBA" id="ARBA00004383"/>
    </source>
</evidence>
<dbReference type="PROSITE" id="PS52015">
    <property type="entry name" value="TONB_CTD"/>
    <property type="match status" value="1"/>
</dbReference>
<keyword evidence="6" id="KW-0812">Transmembrane</keyword>
<keyword evidence="11" id="KW-0732">Signal</keyword>
<dbReference type="PANTHER" id="PTHR33446">
    <property type="entry name" value="PROTEIN TONB-RELATED"/>
    <property type="match status" value="1"/>
</dbReference>
<feature type="compositionally biased region" description="Polar residues" evidence="10">
    <location>
        <begin position="93"/>
        <end position="103"/>
    </location>
</feature>
<evidence type="ECO:0000256" key="5">
    <source>
        <dbReference type="ARBA" id="ARBA00022519"/>
    </source>
</evidence>
<comment type="caution">
    <text evidence="13">The sequence shown here is derived from an EMBL/GenBank/DDBJ whole genome shotgun (WGS) entry which is preliminary data.</text>
</comment>
<evidence type="ECO:0000256" key="11">
    <source>
        <dbReference type="SAM" id="SignalP"/>
    </source>
</evidence>
<feature type="compositionally biased region" description="Low complexity" evidence="10">
    <location>
        <begin position="53"/>
        <end position="69"/>
    </location>
</feature>
<dbReference type="InterPro" id="IPR037682">
    <property type="entry name" value="TonB_C"/>
</dbReference>
<keyword evidence="4" id="KW-1003">Cell membrane</keyword>
<keyword evidence="9" id="KW-0472">Membrane</keyword>
<keyword evidence="5" id="KW-0997">Cell inner membrane</keyword>
<dbReference type="AlphaFoldDB" id="A0A9X1BAX5"/>
<dbReference type="PANTHER" id="PTHR33446:SF2">
    <property type="entry name" value="PROTEIN TONB"/>
    <property type="match status" value="1"/>
</dbReference>
<feature type="signal peptide" evidence="11">
    <location>
        <begin position="1"/>
        <end position="23"/>
    </location>
</feature>
<feature type="compositionally biased region" description="Gly residues" evidence="10">
    <location>
        <begin position="167"/>
        <end position="178"/>
    </location>
</feature>
<feature type="compositionally biased region" description="Low complexity" evidence="10">
    <location>
        <begin position="131"/>
        <end position="166"/>
    </location>
</feature>
<evidence type="ECO:0000256" key="10">
    <source>
        <dbReference type="SAM" id="MobiDB-lite"/>
    </source>
</evidence>
<name>A0A9X1BAX5_9GAMM</name>
<gene>
    <name evidence="13" type="ORF">CKO25_16835</name>
</gene>
<feature type="chain" id="PRO_5040813475" description="TonB C-terminal domain-containing protein" evidence="11">
    <location>
        <begin position="24"/>
        <end position="276"/>
    </location>
</feature>
<dbReference type="Proteomes" id="UP001138802">
    <property type="component" value="Unassembled WGS sequence"/>
</dbReference>
<dbReference type="GO" id="GO:0015031">
    <property type="term" value="P:protein transport"/>
    <property type="evidence" value="ECO:0007669"/>
    <property type="project" value="UniProtKB-KW"/>
</dbReference>
<dbReference type="RefSeq" id="WP_200389090.1">
    <property type="nucleotide sequence ID" value="NZ_NRSD01000022.1"/>
</dbReference>
<feature type="domain" description="TonB C-terminal" evidence="12">
    <location>
        <begin position="185"/>
        <end position="276"/>
    </location>
</feature>
<dbReference type="GO" id="GO:0055085">
    <property type="term" value="P:transmembrane transport"/>
    <property type="evidence" value="ECO:0007669"/>
    <property type="project" value="InterPro"/>
</dbReference>
<dbReference type="NCBIfam" id="TIGR01352">
    <property type="entry name" value="tonB_Cterm"/>
    <property type="match status" value="1"/>
</dbReference>
<protein>
    <recommendedName>
        <fullName evidence="12">TonB C-terminal domain-containing protein</fullName>
    </recommendedName>
</protein>
<proteinExistence type="inferred from homology"/>
<dbReference type="EMBL" id="NRSD01000022">
    <property type="protein sequence ID" value="MBK1646281.1"/>
    <property type="molecule type" value="Genomic_DNA"/>
</dbReference>
<feature type="region of interest" description="Disordered" evidence="10">
    <location>
        <begin position="52"/>
        <end position="181"/>
    </location>
</feature>
<keyword evidence="8" id="KW-1133">Transmembrane helix</keyword>
<comment type="similarity">
    <text evidence="2">Belongs to the TonB family.</text>
</comment>
<evidence type="ECO:0000256" key="2">
    <source>
        <dbReference type="ARBA" id="ARBA00006555"/>
    </source>
</evidence>
<dbReference type="Pfam" id="PF03544">
    <property type="entry name" value="TonB_C"/>
    <property type="match status" value="1"/>
</dbReference>
<evidence type="ECO:0000256" key="4">
    <source>
        <dbReference type="ARBA" id="ARBA00022475"/>
    </source>
</evidence>